<dbReference type="Pfam" id="PF12032">
    <property type="entry name" value="CLIP"/>
    <property type="match status" value="1"/>
</dbReference>
<evidence type="ECO:0000256" key="3">
    <source>
        <dbReference type="ARBA" id="ARBA00022801"/>
    </source>
</evidence>
<feature type="domain" description="Peptidase S1" evidence="11">
    <location>
        <begin position="132"/>
        <end position="395"/>
    </location>
</feature>
<accession>A0A1W4XI92</accession>
<dbReference type="Proteomes" id="UP000192223">
    <property type="component" value="Unplaced"/>
</dbReference>
<dbReference type="PROSITE" id="PS00135">
    <property type="entry name" value="TRYPSIN_SER"/>
    <property type="match status" value="1"/>
</dbReference>
<evidence type="ECO:0000256" key="6">
    <source>
        <dbReference type="ARBA" id="ARBA00023157"/>
    </source>
</evidence>
<keyword evidence="6" id="KW-1015">Disulfide bond</keyword>
<dbReference type="EC" id="3.4.21.-" evidence="9"/>
<proteinExistence type="inferred from homology"/>
<keyword evidence="7" id="KW-0325">Glycoprotein</keyword>
<dbReference type="InterPro" id="IPR043504">
    <property type="entry name" value="Peptidase_S1_PA_chymotrypsin"/>
</dbReference>
<dbReference type="InterPro" id="IPR009003">
    <property type="entry name" value="Peptidase_S1_PA"/>
</dbReference>
<organism evidence="13 14">
    <name type="scientific">Agrilus planipennis</name>
    <name type="common">Emerald ash borer</name>
    <name type="synonym">Agrilus marcopoli</name>
    <dbReference type="NCBI Taxonomy" id="224129"/>
    <lineage>
        <taxon>Eukaryota</taxon>
        <taxon>Metazoa</taxon>
        <taxon>Ecdysozoa</taxon>
        <taxon>Arthropoda</taxon>
        <taxon>Hexapoda</taxon>
        <taxon>Insecta</taxon>
        <taxon>Pterygota</taxon>
        <taxon>Neoptera</taxon>
        <taxon>Endopterygota</taxon>
        <taxon>Coleoptera</taxon>
        <taxon>Polyphaga</taxon>
        <taxon>Elateriformia</taxon>
        <taxon>Buprestoidea</taxon>
        <taxon>Buprestidae</taxon>
        <taxon>Agrilinae</taxon>
        <taxon>Agrilus</taxon>
    </lineage>
</organism>
<keyword evidence="5" id="KW-0865">Zymogen</keyword>
<keyword evidence="2 10" id="KW-0732">Signal</keyword>
<dbReference type="Pfam" id="PF00089">
    <property type="entry name" value="Trypsin"/>
    <property type="match status" value="1"/>
</dbReference>
<dbReference type="FunCoup" id="A0A1W4XI92">
    <property type="interactions" value="9"/>
</dbReference>
<keyword evidence="1 9" id="KW-0645">Protease</keyword>
<dbReference type="RefSeq" id="XP_018332507.1">
    <property type="nucleotide sequence ID" value="XM_018477005.2"/>
</dbReference>
<dbReference type="AlphaFoldDB" id="A0A1W4XI92"/>
<dbReference type="InterPro" id="IPR018114">
    <property type="entry name" value="TRYPSIN_HIS"/>
</dbReference>
<dbReference type="STRING" id="224129.A0A1W4XI92"/>
<evidence type="ECO:0000256" key="8">
    <source>
        <dbReference type="ARBA" id="ARBA00024195"/>
    </source>
</evidence>
<dbReference type="OrthoDB" id="9028152at2759"/>
<comment type="domain">
    <text evidence="10">The clip domain consists of 35-55 residues which are 'knitted' together usually by 3 conserved disulfide bonds forming a clip-like compact structure.</text>
</comment>
<dbReference type="FunFam" id="3.30.1640.30:FF:000001">
    <property type="entry name" value="Serine protease 7"/>
    <property type="match status" value="1"/>
</dbReference>
<dbReference type="FunFam" id="2.40.10.10:FF:000028">
    <property type="entry name" value="Serine protease easter"/>
    <property type="match status" value="1"/>
</dbReference>
<evidence type="ECO:0000259" key="11">
    <source>
        <dbReference type="PROSITE" id="PS50240"/>
    </source>
</evidence>
<dbReference type="GO" id="GO:0035008">
    <property type="term" value="P:positive regulation of melanization defense response"/>
    <property type="evidence" value="ECO:0007669"/>
    <property type="project" value="UniProtKB-ARBA"/>
</dbReference>
<dbReference type="SMART" id="SM00680">
    <property type="entry name" value="CLIP"/>
    <property type="match status" value="1"/>
</dbReference>
<dbReference type="InParanoid" id="A0A1W4XI92"/>
<protein>
    <recommendedName>
        <fullName evidence="10">CLIP domain-containing serine protease</fullName>
        <ecNumber evidence="9">3.4.21.-</ecNumber>
    </recommendedName>
</protein>
<dbReference type="InterPro" id="IPR001254">
    <property type="entry name" value="Trypsin_dom"/>
</dbReference>
<dbReference type="GO" id="GO:0005576">
    <property type="term" value="C:extracellular region"/>
    <property type="evidence" value="ECO:0007669"/>
    <property type="project" value="UniProtKB-SubCell"/>
</dbReference>
<keyword evidence="3 9" id="KW-0378">Hydrolase</keyword>
<dbReference type="PROSITE" id="PS51888">
    <property type="entry name" value="CLIP"/>
    <property type="match status" value="1"/>
</dbReference>
<evidence type="ECO:0000256" key="1">
    <source>
        <dbReference type="ARBA" id="ARBA00022670"/>
    </source>
</evidence>
<evidence type="ECO:0000313" key="14">
    <source>
        <dbReference type="RefSeq" id="XP_018332507.1"/>
    </source>
</evidence>
<feature type="chain" id="PRO_5023970443" description="CLIP domain-containing serine protease" evidence="10">
    <location>
        <begin position="26"/>
        <end position="396"/>
    </location>
</feature>
<feature type="domain" description="Clip" evidence="12">
    <location>
        <begin position="33"/>
        <end position="86"/>
    </location>
</feature>
<dbReference type="InterPro" id="IPR022700">
    <property type="entry name" value="CLIP"/>
</dbReference>
<evidence type="ECO:0000256" key="10">
    <source>
        <dbReference type="RuleBase" id="RU366078"/>
    </source>
</evidence>
<dbReference type="GeneID" id="108742003"/>
<evidence type="ECO:0000256" key="5">
    <source>
        <dbReference type="ARBA" id="ARBA00023145"/>
    </source>
</evidence>
<dbReference type="PROSITE" id="PS50240">
    <property type="entry name" value="TRYPSIN_DOM"/>
    <property type="match status" value="1"/>
</dbReference>
<keyword evidence="13" id="KW-1185">Reference proteome</keyword>
<dbReference type="Gene3D" id="3.30.1640.30">
    <property type="match status" value="1"/>
</dbReference>
<comment type="subcellular location">
    <subcellularLocation>
        <location evidence="10">Secreted</location>
    </subcellularLocation>
</comment>
<feature type="signal peptide" evidence="10">
    <location>
        <begin position="1"/>
        <end position="25"/>
    </location>
</feature>
<sequence length="396" mass="43754">MNHFLFDFFLCFFILSSWRKLSVNSQCVGDCENCITPKGERGQCVTIKNCPQLLRILSYVPIRAEDANLLRDSNCGFQGIDPKVCCSLTNEQITTPPPATRIPLNTGEKLTGYHSSLLPSTEICGVSSAERILGGEETELDEFPWMALLQYTKPRGKGFHCGGVLISNRYVLTAAHCVKGKDLPRTWTLSSVRLGEYNTETEEDCVTSGNGYKWCSDKPIDIPVEERIAHEKYQPRDPNQYNDIALLRLSRAVNFTDYIKPVCLPTSSELINNDFVGTTMYVAGWGKTENSSDSPIKLKLKVPVKRITTCAEVYRNADIELGPTQMCAGGESGKDSCRGDSGGPLMGNYKNANADANWYALGLVSFGPSPCGTAGWPGIYTKINDFVPWIVNKLKP</sequence>
<dbReference type="CDD" id="cd00190">
    <property type="entry name" value="Tryp_SPc"/>
    <property type="match status" value="1"/>
</dbReference>
<dbReference type="GO" id="GO:0004252">
    <property type="term" value="F:serine-type endopeptidase activity"/>
    <property type="evidence" value="ECO:0007669"/>
    <property type="project" value="UniProtKB-UniRule"/>
</dbReference>
<evidence type="ECO:0000313" key="13">
    <source>
        <dbReference type="Proteomes" id="UP000192223"/>
    </source>
</evidence>
<name>A0A1W4XI92_AGRPL</name>
<dbReference type="PANTHER" id="PTHR24256">
    <property type="entry name" value="TRYPTASE-RELATED"/>
    <property type="match status" value="1"/>
</dbReference>
<evidence type="ECO:0000256" key="9">
    <source>
        <dbReference type="RuleBase" id="RU363034"/>
    </source>
</evidence>
<dbReference type="PROSITE" id="PS00134">
    <property type="entry name" value="TRYPSIN_HIS"/>
    <property type="match status" value="1"/>
</dbReference>
<dbReference type="InterPro" id="IPR051487">
    <property type="entry name" value="Ser/Thr_Proteases_Immune/Dev"/>
</dbReference>
<dbReference type="SMART" id="SM00020">
    <property type="entry name" value="Tryp_SPc"/>
    <property type="match status" value="1"/>
</dbReference>
<dbReference type="SUPFAM" id="SSF50494">
    <property type="entry name" value="Trypsin-like serine proteases"/>
    <property type="match status" value="1"/>
</dbReference>
<dbReference type="InterPro" id="IPR001314">
    <property type="entry name" value="Peptidase_S1A"/>
</dbReference>
<dbReference type="GO" id="GO:0006508">
    <property type="term" value="P:proteolysis"/>
    <property type="evidence" value="ECO:0007669"/>
    <property type="project" value="UniProtKB-KW"/>
</dbReference>
<keyword evidence="4 9" id="KW-0720">Serine protease</keyword>
<evidence type="ECO:0000259" key="12">
    <source>
        <dbReference type="PROSITE" id="PS51888"/>
    </source>
</evidence>
<evidence type="ECO:0000256" key="2">
    <source>
        <dbReference type="ARBA" id="ARBA00022729"/>
    </source>
</evidence>
<dbReference type="PRINTS" id="PR00722">
    <property type="entry name" value="CHYMOTRYPSIN"/>
</dbReference>
<dbReference type="Gene3D" id="2.40.10.10">
    <property type="entry name" value="Trypsin-like serine proteases"/>
    <property type="match status" value="2"/>
</dbReference>
<dbReference type="KEGG" id="apln:108742003"/>
<reference evidence="14" key="1">
    <citation type="submission" date="2025-08" db="UniProtKB">
        <authorList>
            <consortium name="RefSeq"/>
        </authorList>
    </citation>
    <scope>IDENTIFICATION</scope>
</reference>
<evidence type="ECO:0000256" key="7">
    <source>
        <dbReference type="ARBA" id="ARBA00023180"/>
    </source>
</evidence>
<gene>
    <name evidence="14" type="primary">LOC108742003</name>
</gene>
<comment type="similarity">
    <text evidence="8 10">Belongs to the peptidase S1 family. CLIP subfamily.</text>
</comment>
<evidence type="ECO:0000256" key="4">
    <source>
        <dbReference type="ARBA" id="ARBA00022825"/>
    </source>
</evidence>
<dbReference type="FunFam" id="2.40.10.10:FF:000084">
    <property type="entry name" value="Serine protease easter"/>
    <property type="match status" value="1"/>
</dbReference>
<dbReference type="InterPro" id="IPR038565">
    <property type="entry name" value="CLIP_sf"/>
</dbReference>
<keyword evidence="10" id="KW-0964">Secreted</keyword>
<dbReference type="InterPro" id="IPR033116">
    <property type="entry name" value="TRYPSIN_SER"/>
</dbReference>